<comment type="catalytic activity">
    <reaction evidence="1">
        <text>ATP + protein L-histidine = ADP + protein N-phospho-L-histidine.</text>
        <dbReference type="EC" id="2.7.13.3"/>
    </reaction>
</comment>
<evidence type="ECO:0000259" key="15">
    <source>
        <dbReference type="PROSITE" id="PS50112"/>
    </source>
</evidence>
<comment type="catalytic activity">
    <reaction evidence="2">
        <text>L-glutamyl-[protein] + S-adenosyl-L-methionine = [protein]-L-glutamate 5-O-methyl ester + S-adenosyl-L-homocysteine</text>
        <dbReference type="Rhea" id="RHEA:24452"/>
        <dbReference type="Rhea" id="RHEA-COMP:10208"/>
        <dbReference type="Rhea" id="RHEA-COMP:10311"/>
        <dbReference type="ChEBI" id="CHEBI:29973"/>
        <dbReference type="ChEBI" id="CHEBI:57856"/>
        <dbReference type="ChEBI" id="CHEBI:59789"/>
        <dbReference type="ChEBI" id="CHEBI:82795"/>
        <dbReference type="EC" id="2.1.1.80"/>
    </reaction>
</comment>
<evidence type="ECO:0000256" key="6">
    <source>
        <dbReference type="ARBA" id="ARBA00022643"/>
    </source>
</evidence>
<feature type="compositionally biased region" description="Basic and acidic residues" evidence="14">
    <location>
        <begin position="497"/>
        <end position="507"/>
    </location>
</feature>
<dbReference type="SUPFAM" id="SSF52738">
    <property type="entry name" value="Methylesterase CheB, C-terminal domain"/>
    <property type="match status" value="1"/>
</dbReference>
<dbReference type="CDD" id="cd02440">
    <property type="entry name" value="AdoMet_MTases"/>
    <property type="match status" value="1"/>
</dbReference>
<dbReference type="Pfam" id="PF01739">
    <property type="entry name" value="CheR"/>
    <property type="match status" value="1"/>
</dbReference>
<evidence type="ECO:0000256" key="9">
    <source>
        <dbReference type="ARBA" id="ARBA00022741"/>
    </source>
</evidence>
<dbReference type="Gene3D" id="3.30.565.10">
    <property type="entry name" value="Histidine kinase-like ATPase, C-terminal domain"/>
    <property type="match status" value="1"/>
</dbReference>
<keyword evidence="8" id="KW-0949">S-adenosyl-L-methionine</keyword>
<dbReference type="GO" id="GO:0008983">
    <property type="term" value="F:protein-glutamate O-methyltransferase activity"/>
    <property type="evidence" value="ECO:0007669"/>
    <property type="project" value="UniProtKB-EC"/>
</dbReference>
<feature type="region of interest" description="Disordered" evidence="14">
    <location>
        <begin position="487"/>
        <end position="507"/>
    </location>
</feature>
<reference evidence="19 20" key="1">
    <citation type="submission" date="2015-06" db="EMBL/GenBank/DDBJ databases">
        <authorList>
            <person name="Zeng Y."/>
            <person name="Huang Y."/>
        </authorList>
    </citation>
    <scope>NUCLEOTIDE SEQUENCE [LARGE SCALE GENOMIC DNA]</scope>
    <source>
        <strain evidence="19 20">PQ-2</strain>
    </source>
</reference>
<evidence type="ECO:0000259" key="17">
    <source>
        <dbReference type="PROSITE" id="PS50122"/>
    </source>
</evidence>
<dbReference type="GO" id="GO:0006935">
    <property type="term" value="P:chemotaxis"/>
    <property type="evidence" value="ECO:0007669"/>
    <property type="project" value="UniProtKB-UniRule"/>
</dbReference>
<dbReference type="InterPro" id="IPR000700">
    <property type="entry name" value="PAS-assoc_C"/>
</dbReference>
<keyword evidence="10" id="KW-0418">Kinase</keyword>
<dbReference type="SUPFAM" id="SSF47757">
    <property type="entry name" value="Chemotaxis receptor methyltransferase CheR, N-terminal domain"/>
    <property type="match status" value="1"/>
</dbReference>
<dbReference type="InterPro" id="IPR022641">
    <property type="entry name" value="CheR_N"/>
</dbReference>
<keyword evidence="9" id="KW-0547">Nucleotide-binding</keyword>
<keyword evidence="12" id="KW-0145">Chemotaxis</keyword>
<evidence type="ECO:0000256" key="14">
    <source>
        <dbReference type="SAM" id="MobiDB-lite"/>
    </source>
</evidence>
<name>A0A0G3XGB3_9SPHN</name>
<dbReference type="GO" id="GO:0000156">
    <property type="term" value="F:phosphorelay response regulator activity"/>
    <property type="evidence" value="ECO:0007669"/>
    <property type="project" value="InterPro"/>
</dbReference>
<dbReference type="InterPro" id="IPR022642">
    <property type="entry name" value="CheR_C"/>
</dbReference>
<dbReference type="Gene3D" id="3.40.50.180">
    <property type="entry name" value="Methylesterase CheB, C-terminal domain"/>
    <property type="match status" value="1"/>
</dbReference>
<dbReference type="Proteomes" id="UP000035287">
    <property type="component" value="Chromosome"/>
</dbReference>
<dbReference type="SUPFAM" id="SSF55785">
    <property type="entry name" value="PYP-like sensor domain (PAS domain)"/>
    <property type="match status" value="2"/>
</dbReference>
<proteinExistence type="predicted"/>
<dbReference type="SUPFAM" id="SSF55874">
    <property type="entry name" value="ATPase domain of HSP90 chaperone/DNA topoisomerase II/histidine kinase"/>
    <property type="match status" value="1"/>
</dbReference>
<evidence type="ECO:0000256" key="13">
    <source>
        <dbReference type="SAM" id="Coils"/>
    </source>
</evidence>
<dbReference type="KEGG" id="cna:AB433_10135"/>
<evidence type="ECO:0000256" key="5">
    <source>
        <dbReference type="ARBA" id="ARBA00022630"/>
    </source>
</evidence>
<dbReference type="PRINTS" id="PR00996">
    <property type="entry name" value="CHERMTFRASE"/>
</dbReference>
<protein>
    <submittedName>
        <fullName evidence="19">Chemotaxis protein</fullName>
    </submittedName>
</protein>
<evidence type="ECO:0000259" key="18">
    <source>
        <dbReference type="PROSITE" id="PS50123"/>
    </source>
</evidence>
<dbReference type="Pfam" id="PF08447">
    <property type="entry name" value="PAS_3"/>
    <property type="match status" value="1"/>
</dbReference>
<dbReference type="CDD" id="cd16434">
    <property type="entry name" value="CheB-CheR_fusion"/>
    <property type="match status" value="1"/>
</dbReference>
<feature type="domain" description="CheB-type methylesterase" evidence="17">
    <location>
        <begin position="14"/>
        <end position="200"/>
    </location>
</feature>
<keyword evidence="11" id="KW-0067">ATP-binding</keyword>
<feature type="active site" evidence="12">
    <location>
        <position position="50"/>
    </location>
</feature>
<dbReference type="Pfam" id="PF13596">
    <property type="entry name" value="PAS_10"/>
    <property type="match status" value="1"/>
</dbReference>
<keyword evidence="12" id="KW-0378">Hydrolase</keyword>
<evidence type="ECO:0000256" key="4">
    <source>
        <dbReference type="ARBA" id="ARBA00022603"/>
    </source>
</evidence>
<evidence type="ECO:0000256" key="11">
    <source>
        <dbReference type="ARBA" id="ARBA00022840"/>
    </source>
</evidence>
<evidence type="ECO:0000256" key="7">
    <source>
        <dbReference type="ARBA" id="ARBA00022679"/>
    </source>
</evidence>
<evidence type="ECO:0000256" key="12">
    <source>
        <dbReference type="PROSITE-ProRule" id="PRU00050"/>
    </source>
</evidence>
<dbReference type="PROSITE" id="PS50122">
    <property type="entry name" value="CHEB"/>
    <property type="match status" value="1"/>
</dbReference>
<dbReference type="GO" id="GO:0004673">
    <property type="term" value="F:protein histidine kinase activity"/>
    <property type="evidence" value="ECO:0007669"/>
    <property type="project" value="UniProtKB-EC"/>
</dbReference>
<keyword evidence="4" id="KW-0489">Methyltransferase</keyword>
<evidence type="ECO:0000256" key="3">
    <source>
        <dbReference type="ARBA" id="ARBA00022553"/>
    </source>
</evidence>
<dbReference type="Pfam" id="PF07536">
    <property type="entry name" value="HWE_HK"/>
    <property type="match status" value="1"/>
</dbReference>
<dbReference type="InterPro" id="IPR000673">
    <property type="entry name" value="Sig_transdc_resp-reg_Me-estase"/>
</dbReference>
<evidence type="ECO:0000256" key="8">
    <source>
        <dbReference type="ARBA" id="ARBA00022691"/>
    </source>
</evidence>
<feature type="coiled-coil region" evidence="13">
    <location>
        <begin position="645"/>
        <end position="714"/>
    </location>
</feature>
<dbReference type="Gene3D" id="3.30.450.20">
    <property type="entry name" value="PAS domain"/>
    <property type="match status" value="2"/>
</dbReference>
<keyword evidence="5" id="KW-0285">Flavoprotein</keyword>
<dbReference type="PANTHER" id="PTHR24422:SF27">
    <property type="entry name" value="PROTEIN-GLUTAMATE O-METHYLTRANSFERASE"/>
    <property type="match status" value="1"/>
</dbReference>
<gene>
    <name evidence="19" type="ORF">AB433_10135</name>
</gene>
<dbReference type="InterPro" id="IPR050903">
    <property type="entry name" value="Bact_Chemotaxis_MeTrfase"/>
</dbReference>
<keyword evidence="7" id="KW-0808">Transferase</keyword>
<dbReference type="Gene3D" id="3.40.50.150">
    <property type="entry name" value="Vaccinia Virus protein VP39"/>
    <property type="match status" value="1"/>
</dbReference>
<dbReference type="Pfam" id="PF01339">
    <property type="entry name" value="CheB_methylest"/>
    <property type="match status" value="1"/>
</dbReference>
<dbReference type="GO" id="GO:0005737">
    <property type="term" value="C:cytoplasm"/>
    <property type="evidence" value="ECO:0007669"/>
    <property type="project" value="InterPro"/>
</dbReference>
<dbReference type="InterPro" id="IPR013655">
    <property type="entry name" value="PAS_fold_3"/>
</dbReference>
<feature type="domain" description="PAS" evidence="15">
    <location>
        <begin position="829"/>
        <end position="900"/>
    </location>
</feature>
<dbReference type="Gene3D" id="1.10.155.10">
    <property type="entry name" value="Chemotaxis receptor methyltransferase CheR, N-terminal domain"/>
    <property type="match status" value="1"/>
</dbReference>
<dbReference type="PROSITE" id="PS50112">
    <property type="entry name" value="PAS"/>
    <property type="match status" value="1"/>
</dbReference>
<evidence type="ECO:0000256" key="10">
    <source>
        <dbReference type="ARBA" id="ARBA00022777"/>
    </source>
</evidence>
<keyword evidence="3" id="KW-0597">Phosphoprotein</keyword>
<dbReference type="PROSITE" id="PS50113">
    <property type="entry name" value="PAC"/>
    <property type="match status" value="1"/>
</dbReference>
<dbReference type="EMBL" id="CP011770">
    <property type="protein sequence ID" value="AKM10242.1"/>
    <property type="molecule type" value="Genomic_DNA"/>
</dbReference>
<keyword evidence="13" id="KW-0175">Coiled coil</keyword>
<keyword evidence="20" id="KW-1185">Reference proteome</keyword>
<dbReference type="PROSITE" id="PS50123">
    <property type="entry name" value="CHER"/>
    <property type="match status" value="1"/>
</dbReference>
<organism evidence="19 20">
    <name type="scientific">Croceicoccus naphthovorans</name>
    <dbReference type="NCBI Taxonomy" id="1348774"/>
    <lineage>
        <taxon>Bacteria</taxon>
        <taxon>Pseudomonadati</taxon>
        <taxon>Pseudomonadota</taxon>
        <taxon>Alphaproteobacteria</taxon>
        <taxon>Sphingomonadales</taxon>
        <taxon>Erythrobacteraceae</taxon>
        <taxon>Croceicoccus</taxon>
    </lineage>
</organism>
<dbReference type="InterPro" id="IPR035909">
    <property type="entry name" value="CheB_C"/>
</dbReference>
<dbReference type="GO" id="GO:0032259">
    <property type="term" value="P:methylation"/>
    <property type="evidence" value="ECO:0007669"/>
    <property type="project" value="UniProtKB-KW"/>
</dbReference>
<dbReference type="NCBIfam" id="TIGR00229">
    <property type="entry name" value="sensory_box"/>
    <property type="match status" value="1"/>
</dbReference>
<dbReference type="AlphaFoldDB" id="A0A0G3XGB3"/>
<evidence type="ECO:0000256" key="1">
    <source>
        <dbReference type="ARBA" id="ARBA00000085"/>
    </source>
</evidence>
<dbReference type="SMART" id="SM00091">
    <property type="entry name" value="PAS"/>
    <property type="match status" value="3"/>
</dbReference>
<evidence type="ECO:0000313" key="20">
    <source>
        <dbReference type="Proteomes" id="UP000035287"/>
    </source>
</evidence>
<keyword evidence="6" id="KW-0288">FMN</keyword>
<dbReference type="SUPFAM" id="SSF53335">
    <property type="entry name" value="S-adenosyl-L-methionine-dependent methyltransferases"/>
    <property type="match status" value="1"/>
</dbReference>
<dbReference type="InterPro" id="IPR000014">
    <property type="entry name" value="PAS"/>
</dbReference>
<dbReference type="InterPro" id="IPR036804">
    <property type="entry name" value="CheR_N_sf"/>
</dbReference>
<dbReference type="InterPro" id="IPR035965">
    <property type="entry name" value="PAS-like_dom_sf"/>
</dbReference>
<dbReference type="Pfam" id="PF03705">
    <property type="entry name" value="CheR_N"/>
    <property type="match status" value="1"/>
</dbReference>
<evidence type="ECO:0000256" key="2">
    <source>
        <dbReference type="ARBA" id="ARBA00001541"/>
    </source>
</evidence>
<dbReference type="InterPro" id="IPR011102">
    <property type="entry name" value="Sig_transdc_His_kinase_HWE"/>
</dbReference>
<accession>A0A0G3XGB3</accession>
<feature type="domain" description="PAC" evidence="16">
    <location>
        <begin position="777"/>
        <end position="828"/>
    </location>
</feature>
<sequence length="1142" mass="128356">MGTQTGSQPMDKDEFPVVGVGASAGGLEALREMFRDFSGNPGMAFVIVQHLDPNHESLMAQLIERYTAMPVRQIVGGEKIEIDNVYIIPPGHGLTVEDGVLHLTEFTDPRGMRRPIDDFFEALAVDLGPRAACVIVSGTGADGSRGLRAIKEHHGVSIAQEPQGARYDGMPLSAVGTGLVDFIRESNDIIPCLREFFSRGVETEDTRDAAQRLIDNIDDLCDALRDQIGHDFTGYKRTTLGRRIERRMQVLGIDSHEEYLRRIRKDAEECQALFRDLLINVTRFFRDTDAFEKLREQVIEPMVRNADSGHGVRVWVPGCSSGEEAWTIAMLLADAMREQGRQVPVQVIASDIDDQMLRIAREGQYPIAALADIPEPLRSRYTVGHGDTFAINASVRDMVRFSLHSVIKDPPFSRVDLISCRNLLIYFDDKLQQQVLPLFHYSLRPEGWLFLGPSETIGRYEDLFETVDAKERIFLRRTSHTNYPLELPSVSKRRSRKPVEATSHSREPSWVEGEALRKLTSTYTSPTLLVDREGGIVSSWGPVGRYFDFPVERERRLNATTLAKPGLREVIGVLVRQAADGNQRHVARDINVHTDFGDQQVQVICDPVRDGTYLVVVRETAPFVPLDGGEMVELGEVDDQVHLLEDELRITRHRLRSTVEELETANEELKSSNEEMMSMNEELQSTNEELTTVNDELKNKVDQLIVANSDLENFFESTQLAVIVLDAEMRVRSFTDAACELFPLQPGDQGRNLSDVTTNLDRNDCIDLARKVARTGQTLDERVRDKPTGRVFSLRILPYRRPDGSVDGATLVFTDITAPLELENQLAEQRERLELALRVAGIGVWEYDPATGKTKLDPVEQQLLAVSDDDATDIERILTHVHEDDRDDVNAALRQAMDGQKHYDQTFRIRDEAEGIRWLHGLARRVRLGDDYHFIGVTYDVSPEREALAERDLLLREMNHRIKNLFAVISAMIGICEREADDVAGFAQELRRRISAMGRAHALTQRRNVDELVGLREIIDAVLTPARGGQEIRIDGEEAMIPAGKLTPLALIFHEWATNAAKYGVLSEEDGTLTISVSREGNDTVIDWRETTTEAKEAVNGQGFGTRLVEASVRQLDAKLDGDQDPHQFHRRLVLPGLNAQP</sequence>
<dbReference type="STRING" id="1348774.AB433_10135"/>
<dbReference type="GO" id="GO:0005524">
    <property type="term" value="F:ATP binding"/>
    <property type="evidence" value="ECO:0007669"/>
    <property type="project" value="UniProtKB-KW"/>
</dbReference>
<dbReference type="PATRIC" id="fig|1348774.3.peg.2124"/>
<feature type="domain" description="CheR-type methyltransferase" evidence="18">
    <location>
        <begin position="216"/>
        <end position="480"/>
    </location>
</feature>
<dbReference type="RefSeq" id="WP_047820913.1">
    <property type="nucleotide sequence ID" value="NZ_CP011770.1"/>
</dbReference>
<dbReference type="InterPro" id="IPR036890">
    <property type="entry name" value="HATPase_C_sf"/>
</dbReference>
<feature type="active site" evidence="12">
    <location>
        <position position="142"/>
    </location>
</feature>
<dbReference type="SMART" id="SM00911">
    <property type="entry name" value="HWE_HK"/>
    <property type="match status" value="1"/>
</dbReference>
<dbReference type="PANTHER" id="PTHR24422">
    <property type="entry name" value="CHEMOTAXIS PROTEIN METHYLTRANSFERASE"/>
    <property type="match status" value="1"/>
</dbReference>
<feature type="active site" evidence="12">
    <location>
        <position position="23"/>
    </location>
</feature>
<evidence type="ECO:0000313" key="19">
    <source>
        <dbReference type="EMBL" id="AKM10242.1"/>
    </source>
</evidence>
<dbReference type="SMART" id="SM00138">
    <property type="entry name" value="MeTrc"/>
    <property type="match status" value="1"/>
</dbReference>
<dbReference type="GO" id="GO:0008984">
    <property type="term" value="F:protein-glutamate methylesterase activity"/>
    <property type="evidence" value="ECO:0007669"/>
    <property type="project" value="InterPro"/>
</dbReference>
<dbReference type="InterPro" id="IPR029063">
    <property type="entry name" value="SAM-dependent_MTases_sf"/>
</dbReference>
<dbReference type="CDD" id="cd00130">
    <property type="entry name" value="PAS"/>
    <property type="match status" value="1"/>
</dbReference>
<dbReference type="InterPro" id="IPR000780">
    <property type="entry name" value="CheR_MeTrfase"/>
</dbReference>
<evidence type="ECO:0000259" key="16">
    <source>
        <dbReference type="PROSITE" id="PS50113"/>
    </source>
</evidence>